<gene>
    <name evidence="4" type="ORF">FC83_GL001439</name>
</gene>
<evidence type="ECO:0000259" key="3">
    <source>
        <dbReference type="PROSITE" id="PS50893"/>
    </source>
</evidence>
<dbReference type="InterPro" id="IPR027417">
    <property type="entry name" value="P-loop_NTPase"/>
</dbReference>
<dbReference type="PROSITE" id="PS50893">
    <property type="entry name" value="ABC_TRANSPORTER_2"/>
    <property type="match status" value="1"/>
</dbReference>
<dbReference type="Gene3D" id="3.40.50.300">
    <property type="entry name" value="P-loop containing nucleotide triphosphate hydrolases"/>
    <property type="match status" value="1"/>
</dbReference>
<sequence>MTKLELQHVQKRFNTGMVLQDINLTIDQPQIYGLFGRNQAGKTTLFRLITQQISPDSGAILLDNQLLRHNSNRAQEITLSTQNSVFAPNLTLAEILKWAQKFQPTFQHNAAKRAAIAMGLNLNQLYGRLSTGAQIMFKTIFALMTSAEIVLLDEPTLGLDAAARDKIYQLIIDNFTDHPRSIVIASHLIDEITNLITQVLILNDGVISVDTPLDTLLAQAYILSGPENTIKALSLPDKLKVTTLLGTTTVLGQGTLPKLPADVTLKQPNLQNLFIGLTQPENTMRGVIS</sequence>
<dbReference type="PATRIC" id="fig|1423734.3.peg.1456"/>
<dbReference type="OrthoDB" id="9804819at2"/>
<dbReference type="PANTHER" id="PTHR43158">
    <property type="entry name" value="SKFA PEPTIDE EXPORT ATP-BINDING PROTEIN SKFE"/>
    <property type="match status" value="1"/>
</dbReference>
<proteinExistence type="predicted"/>
<organism evidence="4 5">
    <name type="scientific">Agrilactobacillus composti DSM 18527 = JCM 14202</name>
    <dbReference type="NCBI Taxonomy" id="1423734"/>
    <lineage>
        <taxon>Bacteria</taxon>
        <taxon>Bacillati</taxon>
        <taxon>Bacillota</taxon>
        <taxon>Bacilli</taxon>
        <taxon>Lactobacillales</taxon>
        <taxon>Lactobacillaceae</taxon>
        <taxon>Agrilactobacillus</taxon>
    </lineage>
</organism>
<dbReference type="InterPro" id="IPR003439">
    <property type="entry name" value="ABC_transporter-like_ATP-bd"/>
</dbReference>
<dbReference type="EMBL" id="AZGA01000087">
    <property type="protein sequence ID" value="KRM30878.1"/>
    <property type="molecule type" value="Genomic_DNA"/>
</dbReference>
<dbReference type="STRING" id="1423734.FC83_GL001439"/>
<dbReference type="eggNOG" id="COG1131">
    <property type="taxonomic scope" value="Bacteria"/>
</dbReference>
<evidence type="ECO:0000313" key="5">
    <source>
        <dbReference type="Proteomes" id="UP000051236"/>
    </source>
</evidence>
<dbReference type="Proteomes" id="UP000051236">
    <property type="component" value="Unassembled WGS sequence"/>
</dbReference>
<evidence type="ECO:0000313" key="4">
    <source>
        <dbReference type="EMBL" id="KRM30878.1"/>
    </source>
</evidence>
<dbReference type="RefSeq" id="WP_035454283.1">
    <property type="nucleotide sequence ID" value="NZ_AZGA01000087.1"/>
</dbReference>
<feature type="domain" description="ABC transporter" evidence="3">
    <location>
        <begin position="4"/>
        <end position="229"/>
    </location>
</feature>
<reference evidence="4 5" key="1">
    <citation type="journal article" date="2015" name="Genome Announc.">
        <title>Expanding the biotechnology potential of lactobacilli through comparative genomics of 213 strains and associated genera.</title>
        <authorList>
            <person name="Sun Z."/>
            <person name="Harris H.M."/>
            <person name="McCann A."/>
            <person name="Guo C."/>
            <person name="Argimon S."/>
            <person name="Zhang W."/>
            <person name="Yang X."/>
            <person name="Jeffery I.B."/>
            <person name="Cooney J.C."/>
            <person name="Kagawa T.F."/>
            <person name="Liu W."/>
            <person name="Song Y."/>
            <person name="Salvetti E."/>
            <person name="Wrobel A."/>
            <person name="Rasinkangas P."/>
            <person name="Parkhill J."/>
            <person name="Rea M.C."/>
            <person name="O'Sullivan O."/>
            <person name="Ritari J."/>
            <person name="Douillard F.P."/>
            <person name="Paul Ross R."/>
            <person name="Yang R."/>
            <person name="Briner A.E."/>
            <person name="Felis G.E."/>
            <person name="de Vos W.M."/>
            <person name="Barrangou R."/>
            <person name="Klaenhammer T.R."/>
            <person name="Caufield P.W."/>
            <person name="Cui Y."/>
            <person name="Zhang H."/>
            <person name="O'Toole P.W."/>
        </authorList>
    </citation>
    <scope>NUCLEOTIDE SEQUENCE [LARGE SCALE GENOMIC DNA]</scope>
    <source>
        <strain evidence="4 5">DSM 18527</strain>
    </source>
</reference>
<dbReference type="InterPro" id="IPR003593">
    <property type="entry name" value="AAA+_ATPase"/>
</dbReference>
<dbReference type="Pfam" id="PF00005">
    <property type="entry name" value="ABC_tran"/>
    <property type="match status" value="1"/>
</dbReference>
<evidence type="ECO:0000256" key="2">
    <source>
        <dbReference type="ARBA" id="ARBA00022840"/>
    </source>
</evidence>
<keyword evidence="5" id="KW-1185">Reference proteome</keyword>
<keyword evidence="2" id="KW-0067">ATP-binding</keyword>
<dbReference type="CDD" id="cd03230">
    <property type="entry name" value="ABC_DR_subfamily_A"/>
    <property type="match status" value="1"/>
</dbReference>
<dbReference type="GO" id="GO:0005524">
    <property type="term" value="F:ATP binding"/>
    <property type="evidence" value="ECO:0007669"/>
    <property type="project" value="UniProtKB-KW"/>
</dbReference>
<dbReference type="GO" id="GO:0016887">
    <property type="term" value="F:ATP hydrolysis activity"/>
    <property type="evidence" value="ECO:0007669"/>
    <property type="project" value="InterPro"/>
</dbReference>
<accession>X0PFR8</accession>
<name>X0PFR8_9LACO</name>
<dbReference type="SUPFAM" id="SSF52540">
    <property type="entry name" value="P-loop containing nucleoside triphosphate hydrolases"/>
    <property type="match status" value="1"/>
</dbReference>
<keyword evidence="1" id="KW-0547">Nucleotide-binding</keyword>
<protein>
    <submittedName>
        <fullName evidence="4">ABC-type multidrug transport system, ATPase component</fullName>
    </submittedName>
</protein>
<dbReference type="SMART" id="SM00382">
    <property type="entry name" value="AAA"/>
    <property type="match status" value="1"/>
</dbReference>
<dbReference type="AlphaFoldDB" id="X0PFR8"/>
<comment type="caution">
    <text evidence="4">The sequence shown here is derived from an EMBL/GenBank/DDBJ whole genome shotgun (WGS) entry which is preliminary data.</text>
</comment>
<dbReference type="PANTHER" id="PTHR43158:SF5">
    <property type="entry name" value="ABC TRANSPORTER, ATP-BINDING PROTEIN"/>
    <property type="match status" value="1"/>
</dbReference>
<evidence type="ECO:0000256" key="1">
    <source>
        <dbReference type="ARBA" id="ARBA00022741"/>
    </source>
</evidence>